<dbReference type="AlphaFoldDB" id="U9U2Q9"/>
<accession>U9U2Q9</accession>
<organism evidence="1">
    <name type="scientific">Rhizophagus irregularis (strain DAOM 181602 / DAOM 197198 / MUCL 43194)</name>
    <name type="common">Arbuscular mycorrhizal fungus</name>
    <name type="synonym">Glomus intraradices</name>
    <dbReference type="NCBI Taxonomy" id="747089"/>
    <lineage>
        <taxon>Eukaryota</taxon>
        <taxon>Fungi</taxon>
        <taxon>Fungi incertae sedis</taxon>
        <taxon>Mucoromycota</taxon>
        <taxon>Glomeromycotina</taxon>
        <taxon>Glomeromycetes</taxon>
        <taxon>Glomerales</taxon>
        <taxon>Glomeraceae</taxon>
        <taxon>Rhizophagus</taxon>
    </lineage>
</organism>
<dbReference type="EMBL" id="KI282741">
    <property type="protein sequence ID" value="ESA14625.1"/>
    <property type="molecule type" value="Genomic_DNA"/>
</dbReference>
<proteinExistence type="predicted"/>
<evidence type="ECO:0000313" key="1">
    <source>
        <dbReference type="EMBL" id="ESA14625.1"/>
    </source>
</evidence>
<sequence length="108" mass="13034">MWFQEFGRLTTWPEDNSYIGRIGPEDKLDFGRILGKYIRTSWGVLERHLALAFCKRRNLPNITERRMLYRLFSIFKYSIYFPIVYRSSQIPYFYLVTTCMNTVVTLSR</sequence>
<reference evidence="1" key="1">
    <citation type="submission" date="2013-07" db="EMBL/GenBank/DDBJ databases">
        <title>The genome of an arbuscular mycorrhizal fungus provides insights into the evolution of the oldest plant symbiosis.</title>
        <authorList>
            <consortium name="DOE Joint Genome Institute"/>
            <person name="Tisserant E."/>
            <person name="Malbreil M."/>
            <person name="Kuo A."/>
            <person name="Kohler A."/>
            <person name="Symeonidi A."/>
            <person name="Balestrini R."/>
            <person name="Charron P."/>
            <person name="Duensing N."/>
            <person name="Frei-dit-Frey N."/>
            <person name="Gianinazzi-Pearson V."/>
            <person name="Gilbert B."/>
            <person name="Handa Y."/>
            <person name="Hijri M."/>
            <person name="Kaul R."/>
            <person name="Kawaguchi M."/>
            <person name="Krajinski F."/>
            <person name="Lammers P."/>
            <person name="Lapierre D."/>
            <person name="Masclaux F.G."/>
            <person name="Murat C."/>
            <person name="Morin E."/>
            <person name="Ndikumana S."/>
            <person name="Pagni M."/>
            <person name="Petitpierre D."/>
            <person name="Requena N."/>
            <person name="Rosikiewicz P."/>
            <person name="Riley R."/>
            <person name="Saito K."/>
            <person name="San Clemente H."/>
            <person name="Shapiro H."/>
            <person name="van Tuinen D."/>
            <person name="Becard G."/>
            <person name="Bonfante P."/>
            <person name="Paszkowski U."/>
            <person name="Shachar-Hill Y."/>
            <person name="Young J.P."/>
            <person name="Sanders I.R."/>
            <person name="Henrissat B."/>
            <person name="Rensing S.A."/>
            <person name="Grigoriev I.V."/>
            <person name="Corradi N."/>
            <person name="Roux C."/>
            <person name="Martin F."/>
        </authorList>
    </citation>
    <scope>NUCLEOTIDE SEQUENCE</scope>
    <source>
        <strain evidence="1">DAOM 197198</strain>
    </source>
</reference>
<dbReference type="HOGENOM" id="CLU_2198332_0_0_1"/>
<protein>
    <submittedName>
        <fullName evidence="1">Uncharacterized protein</fullName>
    </submittedName>
</protein>
<name>U9U2Q9_RHIID</name>
<gene>
    <name evidence="1" type="ORF">GLOINDRAFT_322602</name>
</gene>